<dbReference type="EMBL" id="NGJT01000015">
    <property type="protein sequence ID" value="RST92726.1"/>
    <property type="molecule type" value="Genomic_DNA"/>
</dbReference>
<comment type="caution">
    <text evidence="1">The sequence shown here is derived from an EMBL/GenBank/DDBJ whole genome shotgun (WGS) entry which is preliminary data.</text>
</comment>
<sequence length="150" mass="17628">MKYVKMGLNTIEIDEYRTKLFYEKANVVSQTCSCDYCQNYVYCCTDFPPELNRVFTELCINPKKASEVMEFFKDDRGNHLYASFYHIIGKAIEVIPENEPIIDLSNEMAKLEKKTIYFDITDEIFIQSNDMMSPLMQICLEISLPWVLQK</sequence>
<organism evidence="1 2">
    <name type="scientific">Vagococcus bubulae</name>
    <dbReference type="NCBI Taxonomy" id="1977868"/>
    <lineage>
        <taxon>Bacteria</taxon>
        <taxon>Bacillati</taxon>
        <taxon>Bacillota</taxon>
        <taxon>Bacilli</taxon>
        <taxon>Lactobacillales</taxon>
        <taxon>Enterococcaceae</taxon>
        <taxon>Vagococcus</taxon>
    </lineage>
</organism>
<keyword evidence="2" id="KW-1185">Reference proteome</keyword>
<evidence type="ECO:0000313" key="1">
    <source>
        <dbReference type="EMBL" id="RST92726.1"/>
    </source>
</evidence>
<dbReference type="RefSeq" id="WP_125958025.1">
    <property type="nucleotide sequence ID" value="NZ_JAQEJV010000016.1"/>
</dbReference>
<proteinExistence type="predicted"/>
<protein>
    <submittedName>
        <fullName evidence="1">Uncharacterized protein</fullName>
    </submittedName>
</protein>
<accession>A0A429ZGA1</accession>
<dbReference type="OrthoDB" id="1691135at2"/>
<evidence type="ECO:0000313" key="2">
    <source>
        <dbReference type="Proteomes" id="UP000288490"/>
    </source>
</evidence>
<name>A0A429ZGA1_9ENTE</name>
<dbReference type="Proteomes" id="UP000288490">
    <property type="component" value="Unassembled WGS sequence"/>
</dbReference>
<gene>
    <name evidence="1" type="ORF">CBF36_08495</name>
</gene>
<dbReference type="AlphaFoldDB" id="A0A429ZGA1"/>
<reference evidence="1 2" key="1">
    <citation type="submission" date="2017-05" db="EMBL/GenBank/DDBJ databases">
        <title>Vagococcus spp. assemblies.</title>
        <authorList>
            <person name="Gulvik C.A."/>
        </authorList>
    </citation>
    <scope>NUCLEOTIDE SEQUENCE [LARGE SCALE GENOMIC DNA]</scope>
    <source>
        <strain evidence="1 2">SS1994</strain>
    </source>
</reference>